<evidence type="ECO:0000256" key="1">
    <source>
        <dbReference type="SAM" id="MobiDB-lite"/>
    </source>
</evidence>
<feature type="region of interest" description="Disordered" evidence="1">
    <location>
        <begin position="1"/>
        <end position="44"/>
    </location>
</feature>
<dbReference type="Proteomes" id="UP000064514">
    <property type="component" value="Unassembled WGS sequence"/>
</dbReference>
<feature type="domain" description="Predicted DNA-binding protein ribbon-helix-helix" evidence="2">
    <location>
        <begin position="44"/>
        <end position="77"/>
    </location>
</feature>
<proteinExistence type="predicted"/>
<sequence>MTKGTNKFAQFLDNEPTGKKATTVKKRETVKQKSGSLSTSGTKSVRINSDNYAELIELKNKTGVPLLHLLDQAVASFIEQEKRND</sequence>
<dbReference type="Pfam" id="PF12651">
    <property type="entry name" value="RHH_3"/>
    <property type="match status" value="1"/>
</dbReference>
<feature type="compositionally biased region" description="Low complexity" evidence="1">
    <location>
        <begin position="33"/>
        <end position="44"/>
    </location>
</feature>
<dbReference type="RefSeq" id="WP_059394178.1">
    <property type="nucleotide sequence ID" value="NZ_DF968086.1"/>
</dbReference>
<dbReference type="EMBL" id="DF968086">
    <property type="protein sequence ID" value="GAP04833.1"/>
    <property type="molecule type" value="Genomic_DNA"/>
</dbReference>
<reference evidence="3" key="1">
    <citation type="journal article" date="2015" name="BMC Genomics">
        <title>Comparative genomics of Fructobacillus spp. and Leuconostoc spp. reveals niche-specific evolution of Fructobacillus spp.</title>
        <authorList>
            <person name="Endo A."/>
            <person name="Tanizawa Y."/>
            <person name="Tanaka N."/>
            <person name="Maeno S."/>
            <person name="Kumar H."/>
            <person name="Shiwa Y."/>
            <person name="Okada S."/>
            <person name="Yoshikawa H."/>
            <person name="Dicks L."/>
            <person name="Nakagawa J."/>
            <person name="Arita M."/>
        </authorList>
    </citation>
    <scope>NUCLEOTIDE SEQUENCE [LARGE SCALE GENOMIC DNA]</scope>
    <source>
        <strain evidence="3">F214-1</strain>
    </source>
</reference>
<protein>
    <recommendedName>
        <fullName evidence="2">Predicted DNA-binding protein ribbon-helix-helix domain-containing protein</fullName>
    </recommendedName>
</protein>
<name>A0A3F3HHW6_9LACO</name>
<organism evidence="3">
    <name type="scientific">Fructobacillus tropaeoli</name>
    <dbReference type="NCBI Taxonomy" id="709323"/>
    <lineage>
        <taxon>Bacteria</taxon>
        <taxon>Bacillati</taxon>
        <taxon>Bacillota</taxon>
        <taxon>Bacilli</taxon>
        <taxon>Lactobacillales</taxon>
        <taxon>Lactobacillaceae</taxon>
        <taxon>Fructobacillus</taxon>
    </lineage>
</organism>
<accession>A0A3F3HHW6</accession>
<gene>
    <name evidence="3" type="ORF">FTRO_0090340</name>
</gene>
<dbReference type="STRING" id="709323.GCA_001047135_01398"/>
<dbReference type="AlphaFoldDB" id="A0A3F3HHW6"/>
<evidence type="ECO:0000259" key="2">
    <source>
        <dbReference type="Pfam" id="PF12651"/>
    </source>
</evidence>
<dbReference type="InterPro" id="IPR038733">
    <property type="entry name" value="Predicted_DNA_bind_prot_RHH"/>
</dbReference>
<evidence type="ECO:0000313" key="3">
    <source>
        <dbReference type="EMBL" id="GAP04833.1"/>
    </source>
</evidence>